<evidence type="ECO:0000313" key="2">
    <source>
        <dbReference type="EMBL" id="OJH38226.1"/>
    </source>
</evidence>
<name>A0A1L9B7I4_9BACT</name>
<dbReference type="Proteomes" id="UP000182229">
    <property type="component" value="Unassembled WGS sequence"/>
</dbReference>
<protein>
    <recommendedName>
        <fullName evidence="4">Scramblase</fullName>
    </recommendedName>
</protein>
<dbReference type="STRING" id="83449.BON30_24080"/>
<evidence type="ECO:0000256" key="1">
    <source>
        <dbReference type="SAM" id="MobiDB-lite"/>
    </source>
</evidence>
<feature type="compositionally biased region" description="Basic and acidic residues" evidence="1">
    <location>
        <begin position="16"/>
        <end position="38"/>
    </location>
</feature>
<reference evidence="2 3" key="2">
    <citation type="submission" date="2016-12" db="EMBL/GenBank/DDBJ databases">
        <title>Draft Genome Sequence of Cystobacter ferrugineus Strain Cbfe23.</title>
        <authorList>
            <person name="Akbar S."/>
            <person name="Dowd S.E."/>
            <person name="Stevens D.C."/>
        </authorList>
    </citation>
    <scope>NUCLEOTIDE SEQUENCE [LARGE SCALE GENOMIC DNA]</scope>
    <source>
        <strain evidence="2 3">Cbfe23</strain>
    </source>
</reference>
<gene>
    <name evidence="2" type="ORF">BON30_24080</name>
</gene>
<dbReference type="Pfam" id="PF03803">
    <property type="entry name" value="Scramblase"/>
    <property type="match status" value="1"/>
</dbReference>
<evidence type="ECO:0008006" key="4">
    <source>
        <dbReference type="Google" id="ProtNLM"/>
    </source>
</evidence>
<dbReference type="EMBL" id="MPIN01000006">
    <property type="protein sequence ID" value="OJH38226.1"/>
    <property type="molecule type" value="Genomic_DNA"/>
</dbReference>
<sequence length="269" mass="30043">MSRSPKKTPEDSGLELDWKGRTAPEERGQEAARSEGEAGRGAPGDPRYMGPGVRLALASLLEGPGLTVRQLREWGESLTGWETRNRYEAIDHNGHFMLFIGETGSGLGQSLLRNFLPFRSLELECMTKDGILALSLERAVTLFFTHVEVTAWDGRPLGYIQQRWGLVRRHFDLCTPAGVVMATMTGPLWRPWTFTVQQRDEEVAVIRKQWSGFVSESFTDADTFGVEFRPGLTDGRLRQMVLAATLMVDLCYFEARDNSQGTLLGALSD</sequence>
<evidence type="ECO:0000313" key="3">
    <source>
        <dbReference type="Proteomes" id="UP000182229"/>
    </source>
</evidence>
<dbReference type="InterPro" id="IPR025659">
    <property type="entry name" value="Tubby-like_C"/>
</dbReference>
<feature type="region of interest" description="Disordered" evidence="1">
    <location>
        <begin position="1"/>
        <end position="48"/>
    </location>
</feature>
<dbReference type="PANTHER" id="PTHR23248">
    <property type="entry name" value="PHOSPHOLIPID SCRAMBLASE-RELATED"/>
    <property type="match status" value="1"/>
</dbReference>
<dbReference type="GO" id="GO:0005886">
    <property type="term" value="C:plasma membrane"/>
    <property type="evidence" value="ECO:0007669"/>
    <property type="project" value="TreeGrafter"/>
</dbReference>
<dbReference type="SUPFAM" id="SSF54518">
    <property type="entry name" value="Tubby C-terminal domain-like"/>
    <property type="match status" value="1"/>
</dbReference>
<dbReference type="OrthoDB" id="652307at2"/>
<dbReference type="PANTHER" id="PTHR23248:SF9">
    <property type="entry name" value="PHOSPHOLIPID SCRAMBLASE"/>
    <property type="match status" value="1"/>
</dbReference>
<organism evidence="2 3">
    <name type="scientific">Cystobacter ferrugineus</name>
    <dbReference type="NCBI Taxonomy" id="83449"/>
    <lineage>
        <taxon>Bacteria</taxon>
        <taxon>Pseudomonadati</taxon>
        <taxon>Myxococcota</taxon>
        <taxon>Myxococcia</taxon>
        <taxon>Myxococcales</taxon>
        <taxon>Cystobacterineae</taxon>
        <taxon>Archangiaceae</taxon>
        <taxon>Cystobacter</taxon>
    </lineage>
</organism>
<dbReference type="AlphaFoldDB" id="A0A1L9B7I4"/>
<dbReference type="GO" id="GO:0017128">
    <property type="term" value="F:phospholipid scramblase activity"/>
    <property type="evidence" value="ECO:0007669"/>
    <property type="project" value="InterPro"/>
</dbReference>
<comment type="caution">
    <text evidence="2">The sequence shown here is derived from an EMBL/GenBank/DDBJ whole genome shotgun (WGS) entry which is preliminary data.</text>
</comment>
<proteinExistence type="predicted"/>
<keyword evidence="3" id="KW-1185">Reference proteome</keyword>
<reference evidence="3" key="1">
    <citation type="submission" date="2016-11" db="EMBL/GenBank/DDBJ databases">
        <authorList>
            <person name="Shukria A."/>
            <person name="Stevens D.C."/>
        </authorList>
    </citation>
    <scope>NUCLEOTIDE SEQUENCE [LARGE SCALE GENOMIC DNA]</scope>
    <source>
        <strain evidence="3">Cbfe23</strain>
    </source>
</reference>
<dbReference type="InterPro" id="IPR005552">
    <property type="entry name" value="Scramblase"/>
</dbReference>
<dbReference type="RefSeq" id="WP_071900733.1">
    <property type="nucleotide sequence ID" value="NZ_MPIN01000006.1"/>
</dbReference>
<accession>A0A1L9B7I4</accession>